<dbReference type="AlphaFoldDB" id="A0A135L534"/>
<organism evidence="1 2">
    <name type="scientific">Tepidibacillus decaturensis</name>
    <dbReference type="NCBI Taxonomy" id="1413211"/>
    <lineage>
        <taxon>Bacteria</taxon>
        <taxon>Bacillati</taxon>
        <taxon>Bacillota</taxon>
        <taxon>Bacilli</taxon>
        <taxon>Bacillales</taxon>
        <taxon>Bacillaceae</taxon>
        <taxon>Tepidibacillus</taxon>
    </lineage>
</organism>
<evidence type="ECO:0000313" key="2">
    <source>
        <dbReference type="Proteomes" id="UP000070352"/>
    </source>
</evidence>
<proteinExistence type="predicted"/>
<gene>
    <name evidence="1" type="ORF">U473_08995</name>
</gene>
<dbReference type="Proteomes" id="UP000070352">
    <property type="component" value="Unassembled WGS sequence"/>
</dbReference>
<dbReference type="EMBL" id="LSKU01000001">
    <property type="protein sequence ID" value="KXG44122.1"/>
    <property type="molecule type" value="Genomic_DNA"/>
</dbReference>
<comment type="caution">
    <text evidence="1">The sequence shown here is derived from an EMBL/GenBank/DDBJ whole genome shotgun (WGS) entry which is preliminary data.</text>
</comment>
<sequence>MRKFSMLGLMGLTFILMVGVLFSPSVIADSSIPTDGNASKKTTYGEGSTYSEASIQASQYFKEGKIRLLDLWLTQQY</sequence>
<dbReference type="RefSeq" id="WP_068725464.1">
    <property type="nucleotide sequence ID" value="NZ_LSKU01000001.1"/>
</dbReference>
<keyword evidence="2" id="KW-1185">Reference proteome</keyword>
<name>A0A135L534_9BACI</name>
<accession>A0A135L534</accession>
<dbReference type="STRING" id="1413211.U473_08995"/>
<protein>
    <submittedName>
        <fullName evidence="1">Uncharacterized protein</fullName>
    </submittedName>
</protein>
<evidence type="ECO:0000313" key="1">
    <source>
        <dbReference type="EMBL" id="KXG44122.1"/>
    </source>
</evidence>
<reference evidence="1 2" key="1">
    <citation type="submission" date="2016-02" db="EMBL/GenBank/DDBJ databases">
        <title>Draft Genome for Tepidibacillus decaturensis nov. sp. Strain Z9, an Anaerobic, Moderately Thermophilic and Heterotrophic Bacterium from Deep Subsurface of the Illinois Basin, USA.</title>
        <authorList>
            <person name="Dong Y."/>
            <person name="Chang J.Y."/>
            <person name="Sanford R."/>
            <person name="Fouke B.W."/>
        </authorList>
    </citation>
    <scope>NUCLEOTIDE SEQUENCE [LARGE SCALE GENOMIC DNA]</scope>
    <source>
        <strain evidence="1 2">Z9</strain>
    </source>
</reference>